<dbReference type="InterPro" id="IPR011009">
    <property type="entry name" value="Kinase-like_dom_sf"/>
</dbReference>
<keyword evidence="17" id="KW-1185">Reference proteome</keyword>
<dbReference type="InterPro" id="IPR000225">
    <property type="entry name" value="Armadillo"/>
</dbReference>
<dbReference type="OrthoDB" id="266718at2759"/>
<dbReference type="FunFam" id="1.10.510.10:FF:000292">
    <property type="entry name" value="Serine/threonine-protein kinase 36"/>
    <property type="match status" value="1"/>
</dbReference>
<accession>A0A5J9VPW3</accession>
<dbReference type="Gene3D" id="1.25.10.10">
    <property type="entry name" value="Leucine-rich Repeat Variant"/>
    <property type="match status" value="2"/>
</dbReference>
<name>A0A5J9VPW3_9POAL</name>
<dbReference type="GO" id="GO:0005737">
    <property type="term" value="C:cytoplasm"/>
    <property type="evidence" value="ECO:0007669"/>
    <property type="project" value="UniProtKB-ARBA"/>
</dbReference>
<evidence type="ECO:0000256" key="4">
    <source>
        <dbReference type="ARBA" id="ARBA00022527"/>
    </source>
</evidence>
<reference evidence="16 17" key="1">
    <citation type="journal article" date="2019" name="Sci. Rep.">
        <title>A high-quality genome of Eragrostis curvula grass provides insights into Poaceae evolution and supports new strategies to enhance forage quality.</title>
        <authorList>
            <person name="Carballo J."/>
            <person name="Santos B.A.C.M."/>
            <person name="Zappacosta D."/>
            <person name="Garbus I."/>
            <person name="Selva J.P."/>
            <person name="Gallo C.A."/>
            <person name="Diaz A."/>
            <person name="Albertini E."/>
            <person name="Caccamo M."/>
            <person name="Echenique V."/>
        </authorList>
    </citation>
    <scope>NUCLEOTIDE SEQUENCE [LARGE SCALE GENOMIC DNA]</scope>
    <source>
        <strain evidence="17">cv. Victoria</strain>
        <tissue evidence="16">Leaf</tissue>
    </source>
</reference>
<dbReference type="Proteomes" id="UP000324897">
    <property type="component" value="Chromosome 4"/>
</dbReference>
<protein>
    <recommendedName>
        <fullName evidence="2">non-specific serine/threonine protein kinase</fullName>
        <ecNumber evidence="2">2.7.11.1</ecNumber>
    </recommendedName>
    <alternativeName>
        <fullName evidence="12">Fused homolog</fullName>
    </alternativeName>
</protein>
<evidence type="ECO:0000256" key="7">
    <source>
        <dbReference type="ARBA" id="ARBA00022777"/>
    </source>
</evidence>
<dbReference type="InterPro" id="IPR016024">
    <property type="entry name" value="ARM-type_fold"/>
</dbReference>
<dbReference type="PROSITE" id="PS00107">
    <property type="entry name" value="PROTEIN_KINASE_ATP"/>
    <property type="match status" value="1"/>
</dbReference>
<dbReference type="SUPFAM" id="SSF56112">
    <property type="entry name" value="Protein kinase-like (PK-like)"/>
    <property type="match status" value="1"/>
</dbReference>
<dbReference type="PANTHER" id="PTHR22983:SF6">
    <property type="entry name" value="SERINE_THREONINE-PROTEIN KINASE 36"/>
    <property type="match status" value="1"/>
</dbReference>
<keyword evidence="5" id="KW-0808">Transferase</keyword>
<evidence type="ECO:0000256" key="6">
    <source>
        <dbReference type="ARBA" id="ARBA00022741"/>
    </source>
</evidence>
<evidence type="ECO:0000313" key="16">
    <source>
        <dbReference type="EMBL" id="TVU37120.1"/>
    </source>
</evidence>
<evidence type="ECO:0000313" key="17">
    <source>
        <dbReference type="Proteomes" id="UP000324897"/>
    </source>
</evidence>
<feature type="binding site" evidence="13">
    <location>
        <position position="39"/>
    </location>
    <ligand>
        <name>ATP</name>
        <dbReference type="ChEBI" id="CHEBI:30616"/>
    </ligand>
</feature>
<evidence type="ECO:0000259" key="15">
    <source>
        <dbReference type="PROSITE" id="PS50011"/>
    </source>
</evidence>
<dbReference type="FunFam" id="3.30.200.20:FF:000042">
    <property type="entry name" value="Aurora kinase A"/>
    <property type="match status" value="1"/>
</dbReference>
<evidence type="ECO:0000256" key="14">
    <source>
        <dbReference type="SAM" id="MobiDB-lite"/>
    </source>
</evidence>
<evidence type="ECO:0000256" key="5">
    <source>
        <dbReference type="ARBA" id="ARBA00022679"/>
    </source>
</evidence>
<dbReference type="InterPro" id="IPR011989">
    <property type="entry name" value="ARM-like"/>
</dbReference>
<dbReference type="EMBL" id="RWGY01000007">
    <property type="protein sequence ID" value="TVU37120.1"/>
    <property type="molecule type" value="Genomic_DNA"/>
</dbReference>
<feature type="compositionally biased region" description="Basic and acidic residues" evidence="14">
    <location>
        <begin position="309"/>
        <end position="335"/>
    </location>
</feature>
<keyword evidence="6 13" id="KW-0547">Nucleotide-binding</keyword>
<keyword evidence="4" id="KW-0723">Serine/threonine-protein kinase</keyword>
<dbReference type="PANTHER" id="PTHR22983">
    <property type="entry name" value="PROTEIN KINASE RELATED"/>
    <property type="match status" value="1"/>
</dbReference>
<dbReference type="Gene3D" id="1.10.510.10">
    <property type="entry name" value="Transferase(Phosphotransferase) domain 1"/>
    <property type="match status" value="1"/>
</dbReference>
<evidence type="ECO:0000256" key="2">
    <source>
        <dbReference type="ARBA" id="ARBA00012513"/>
    </source>
</evidence>
<dbReference type="InterPro" id="IPR017441">
    <property type="entry name" value="Protein_kinase_ATP_BS"/>
</dbReference>
<dbReference type="FunFam" id="1.25.10.10:FF:000223">
    <property type="entry name" value="Serine/threonine-protein kinase TIO"/>
    <property type="match status" value="1"/>
</dbReference>
<evidence type="ECO:0000256" key="3">
    <source>
        <dbReference type="ARBA" id="ARBA00022490"/>
    </source>
</evidence>
<comment type="caution">
    <text evidence="16">The sequence shown here is derived from an EMBL/GenBank/DDBJ whole genome shotgun (WGS) entry which is preliminary data.</text>
</comment>
<evidence type="ECO:0000256" key="13">
    <source>
        <dbReference type="PROSITE-ProRule" id="PRU10141"/>
    </source>
</evidence>
<dbReference type="SMART" id="SM00185">
    <property type="entry name" value="ARM"/>
    <property type="match status" value="4"/>
</dbReference>
<dbReference type="Pfam" id="PF00069">
    <property type="entry name" value="Pkinase"/>
    <property type="match status" value="1"/>
</dbReference>
<evidence type="ECO:0000256" key="11">
    <source>
        <dbReference type="ARBA" id="ARBA00048679"/>
    </source>
</evidence>
<comment type="catalytic activity">
    <reaction evidence="10">
        <text>L-threonyl-[protein] + ATP = O-phospho-L-threonyl-[protein] + ADP + H(+)</text>
        <dbReference type="Rhea" id="RHEA:46608"/>
        <dbReference type="Rhea" id="RHEA-COMP:11060"/>
        <dbReference type="Rhea" id="RHEA-COMP:11605"/>
        <dbReference type="ChEBI" id="CHEBI:15378"/>
        <dbReference type="ChEBI" id="CHEBI:30013"/>
        <dbReference type="ChEBI" id="CHEBI:30616"/>
        <dbReference type="ChEBI" id="CHEBI:61977"/>
        <dbReference type="ChEBI" id="CHEBI:456216"/>
        <dbReference type="EC" id="2.7.11.1"/>
    </reaction>
</comment>
<organism evidence="16 17">
    <name type="scientific">Eragrostis curvula</name>
    <name type="common">weeping love grass</name>
    <dbReference type="NCBI Taxonomy" id="38414"/>
    <lineage>
        <taxon>Eukaryota</taxon>
        <taxon>Viridiplantae</taxon>
        <taxon>Streptophyta</taxon>
        <taxon>Embryophyta</taxon>
        <taxon>Tracheophyta</taxon>
        <taxon>Spermatophyta</taxon>
        <taxon>Magnoliopsida</taxon>
        <taxon>Liliopsida</taxon>
        <taxon>Poales</taxon>
        <taxon>Poaceae</taxon>
        <taxon>PACMAD clade</taxon>
        <taxon>Chloridoideae</taxon>
        <taxon>Eragrostideae</taxon>
        <taxon>Eragrostidinae</taxon>
        <taxon>Eragrostis</taxon>
    </lineage>
</organism>
<feature type="region of interest" description="Disordered" evidence="14">
    <location>
        <begin position="276"/>
        <end position="335"/>
    </location>
</feature>
<keyword evidence="7" id="KW-0418">Kinase</keyword>
<evidence type="ECO:0000256" key="8">
    <source>
        <dbReference type="ARBA" id="ARBA00022840"/>
    </source>
</evidence>
<comment type="subcellular location">
    <subcellularLocation>
        <location evidence="1">Cytoplasm</location>
        <location evidence="1">Cytoskeleton</location>
    </subcellularLocation>
</comment>
<dbReference type="Gramene" id="TVU37120">
    <property type="protein sequence ID" value="TVU37120"/>
    <property type="gene ID" value="EJB05_10415"/>
</dbReference>
<dbReference type="GO" id="GO:0005856">
    <property type="term" value="C:cytoskeleton"/>
    <property type="evidence" value="ECO:0007669"/>
    <property type="project" value="UniProtKB-SubCell"/>
</dbReference>
<gene>
    <name evidence="16" type="ORF">EJB05_10415</name>
</gene>
<dbReference type="CDD" id="cd14002">
    <property type="entry name" value="STKc_STK36"/>
    <property type="match status" value="1"/>
</dbReference>
<dbReference type="PROSITE" id="PS50011">
    <property type="entry name" value="PROTEIN_KINASE_DOM"/>
    <property type="match status" value="1"/>
</dbReference>
<feature type="domain" description="Protein kinase" evidence="15">
    <location>
        <begin position="6"/>
        <end position="256"/>
    </location>
</feature>
<dbReference type="SUPFAM" id="SSF48371">
    <property type="entry name" value="ARM repeat"/>
    <property type="match status" value="2"/>
</dbReference>
<sequence length="1469" mass="160782">MGIEDYHVIELVGEGSFGKVYKGRRKYTRQTVAMKFILKHGKTDKDIHNLRQEIEILRKLKHENIIEMIDAFETPQEFCVVTEFAQGELFEVLEDDKCLPEDQVQAIAKQLVKALYYLHSNRIIHRDMKPQNILIGKGSVVKLCDFGFARAMSANTVVLRSIKGTPLYMAPELVREQPYNHTADLWSLGVILYELFVGQPPFYTNSVYALIRHIVKDPVKYPDNMSSNFKSFLKGLLNKVPQSRLTWPALLEHPFVKDASLQTAVDARITPFEVKRSEDTRKAEETQPSRNQTSHVDQQSRNAATIRETACDKVRGNSKVDDPMGAIKDHEDSSTDCTALDKLEKTSQTVQGANIIVGDTEALSTILSPIKMWLSKSPSSPRELNIDGANQSLRIVKNLIDAGSCQPSAATDGIISVFLEFTSLIIRTKISEGYGLAVKCLAIARKLLDTSEAVILSSYDRHWSTLYELYSQILVASVDPSGRISRESTACLALMLSRVISGLKASMSSEGPKPVEESLLKIIDHARKSQLLELLCECLIASGSDIISGSTNMVPAACEACKAIWYLAHAVDIVSISGHHFSFPLANSWRQVHSKLCGKLQEQGSMEHSNSTNLIDTFVKSFLASRPMQIAVYHCLHNGLESAIHASLQLISRACLLNVTFCEIICGPLNSPPDGNEVEYGGDGTIVSDMFSLLSLCASYLNKESKQNSNQKCKLSNPHALVVHCCLALATIAACLKSEGKSTASVVLTRSQKKQRSRLSVLAHLSSVDDTVKSCLQPHCASAMLALSSLVSLENGGETRSSLCETALALFPRMATLHTLLKLWLSDGSEALCRYNAGLLNLFGLRDGSIGLLEIRLKWGGPLAIEQACSVGIPQLLVRLLTDGFSKEISDGKDGATNRSGLSPLGVVWTLSALSQCLAGGFFREILYKREQLKLLTDLLSDVHLKALASWTGLGGGKRGVQELLNSVVDILAFPFVAVQSSPNMPSTSASINSGFLLNVASPGGRIGTENKEMLKTIEHSMSQYIQVLLEVGVPGCILRCLDYVDMEGVARPLAILAKMVGYRPLAVQLLKEGLLNPSRVATLLEGPIAKETLLDFLMIVSDLARMSKDFYEPIDKAGLVGFLKNFLSSEDPDIRAKACSAIGNMCRHSSYFYGPLAANKVIQLVVERCSDPDKRTRKFACFAVGNAAYHNGVLYEELRRSIPQLTNLLLGPEEDKTKGNAAGALSNLVRNSDVLCEDIVSQGSIQALLKMVSSFSTVALSPSRRDALTESPLRIVLFALRKMCDHTICRNFLRSSELLPVIVHLRQSPDPTISEYASAITSRLSLVIVAEAKHGDMEHAAMVVTQGVVPVKIRSLSYHALEETKFAPTQYYYLMRCAAAAAAAGGNLAGTDVSILVKADPRIKHAVKVTSVEERQSPIPMPPPFRILRVERVRAQTTAWSVPISSGHEDGASVRVQSVRGDTLTRGE</sequence>
<keyword evidence="3" id="KW-0963">Cytoplasm</keyword>
<feature type="compositionally biased region" description="Basic and acidic residues" evidence="14">
    <location>
        <begin position="276"/>
        <end position="287"/>
    </location>
</feature>
<dbReference type="InterPro" id="IPR008271">
    <property type="entry name" value="Ser/Thr_kinase_AS"/>
</dbReference>
<dbReference type="GO" id="GO:0005524">
    <property type="term" value="F:ATP binding"/>
    <property type="evidence" value="ECO:0007669"/>
    <property type="project" value="UniProtKB-UniRule"/>
</dbReference>
<keyword evidence="8 13" id="KW-0067">ATP-binding</keyword>
<comment type="catalytic activity">
    <reaction evidence="11">
        <text>L-seryl-[protein] + ATP = O-phospho-L-seryl-[protein] + ADP + H(+)</text>
        <dbReference type="Rhea" id="RHEA:17989"/>
        <dbReference type="Rhea" id="RHEA-COMP:9863"/>
        <dbReference type="Rhea" id="RHEA-COMP:11604"/>
        <dbReference type="ChEBI" id="CHEBI:15378"/>
        <dbReference type="ChEBI" id="CHEBI:29999"/>
        <dbReference type="ChEBI" id="CHEBI:30616"/>
        <dbReference type="ChEBI" id="CHEBI:83421"/>
        <dbReference type="ChEBI" id="CHEBI:456216"/>
        <dbReference type="EC" id="2.7.11.1"/>
    </reaction>
</comment>
<dbReference type="SMART" id="SM00220">
    <property type="entry name" value="S_TKc"/>
    <property type="match status" value="1"/>
</dbReference>
<evidence type="ECO:0000256" key="1">
    <source>
        <dbReference type="ARBA" id="ARBA00004245"/>
    </source>
</evidence>
<feature type="compositionally biased region" description="Polar residues" evidence="14">
    <location>
        <begin position="288"/>
        <end position="303"/>
    </location>
</feature>
<evidence type="ECO:0000256" key="9">
    <source>
        <dbReference type="ARBA" id="ARBA00023212"/>
    </source>
</evidence>
<proteinExistence type="predicted"/>
<evidence type="ECO:0000256" key="10">
    <source>
        <dbReference type="ARBA" id="ARBA00047899"/>
    </source>
</evidence>
<evidence type="ECO:0000256" key="12">
    <source>
        <dbReference type="ARBA" id="ARBA00075375"/>
    </source>
</evidence>
<dbReference type="GO" id="GO:0004674">
    <property type="term" value="F:protein serine/threonine kinase activity"/>
    <property type="evidence" value="ECO:0007669"/>
    <property type="project" value="UniProtKB-KW"/>
</dbReference>
<dbReference type="InterPro" id="IPR000719">
    <property type="entry name" value="Prot_kinase_dom"/>
</dbReference>
<dbReference type="EC" id="2.7.11.1" evidence="2"/>
<dbReference type="PROSITE" id="PS00108">
    <property type="entry name" value="PROTEIN_KINASE_ST"/>
    <property type="match status" value="1"/>
</dbReference>
<keyword evidence="9" id="KW-0206">Cytoskeleton</keyword>